<dbReference type="AlphaFoldDB" id="A0A2H3BEI2"/>
<protein>
    <submittedName>
        <fullName evidence="2">Uncharacterized protein</fullName>
    </submittedName>
</protein>
<name>A0A2H3BEI2_9AGAR</name>
<evidence type="ECO:0000313" key="3">
    <source>
        <dbReference type="Proteomes" id="UP000218334"/>
    </source>
</evidence>
<reference evidence="3" key="1">
    <citation type="journal article" date="2017" name="Nat. Ecol. Evol.">
        <title>Genome expansion and lineage-specific genetic innovations in the forest pathogenic fungi Armillaria.</title>
        <authorList>
            <person name="Sipos G."/>
            <person name="Prasanna A.N."/>
            <person name="Walter M.C."/>
            <person name="O'Connor E."/>
            <person name="Balint B."/>
            <person name="Krizsan K."/>
            <person name="Kiss B."/>
            <person name="Hess J."/>
            <person name="Varga T."/>
            <person name="Slot J."/>
            <person name="Riley R."/>
            <person name="Boka B."/>
            <person name="Rigling D."/>
            <person name="Barry K."/>
            <person name="Lee J."/>
            <person name="Mihaltcheva S."/>
            <person name="LaButti K."/>
            <person name="Lipzen A."/>
            <person name="Waldron R."/>
            <person name="Moloney N.M."/>
            <person name="Sperisen C."/>
            <person name="Kredics L."/>
            <person name="Vagvoelgyi C."/>
            <person name="Patrignani A."/>
            <person name="Fitzpatrick D."/>
            <person name="Nagy I."/>
            <person name="Doyle S."/>
            <person name="Anderson J.B."/>
            <person name="Grigoriev I.V."/>
            <person name="Gueldener U."/>
            <person name="Muensterkoetter M."/>
            <person name="Nagy L.G."/>
        </authorList>
    </citation>
    <scope>NUCLEOTIDE SEQUENCE [LARGE SCALE GENOMIC DNA]</scope>
    <source>
        <strain evidence="3">28-4</strain>
    </source>
</reference>
<dbReference type="Proteomes" id="UP000218334">
    <property type="component" value="Unassembled WGS sequence"/>
</dbReference>
<keyword evidence="3" id="KW-1185">Reference proteome</keyword>
<feature type="region of interest" description="Disordered" evidence="1">
    <location>
        <begin position="1"/>
        <end position="39"/>
    </location>
</feature>
<accession>A0A2H3BEI2</accession>
<organism evidence="2 3">
    <name type="scientific">Armillaria solidipes</name>
    <dbReference type="NCBI Taxonomy" id="1076256"/>
    <lineage>
        <taxon>Eukaryota</taxon>
        <taxon>Fungi</taxon>
        <taxon>Dikarya</taxon>
        <taxon>Basidiomycota</taxon>
        <taxon>Agaricomycotina</taxon>
        <taxon>Agaricomycetes</taxon>
        <taxon>Agaricomycetidae</taxon>
        <taxon>Agaricales</taxon>
        <taxon>Marasmiineae</taxon>
        <taxon>Physalacriaceae</taxon>
        <taxon>Armillaria</taxon>
    </lineage>
</organism>
<evidence type="ECO:0000313" key="2">
    <source>
        <dbReference type="EMBL" id="PBK65442.1"/>
    </source>
</evidence>
<evidence type="ECO:0000256" key="1">
    <source>
        <dbReference type="SAM" id="MobiDB-lite"/>
    </source>
</evidence>
<feature type="compositionally biased region" description="Polar residues" evidence="1">
    <location>
        <begin position="129"/>
        <end position="140"/>
    </location>
</feature>
<feature type="compositionally biased region" description="Basic and acidic residues" evidence="1">
    <location>
        <begin position="167"/>
        <end position="187"/>
    </location>
</feature>
<proteinExistence type="predicted"/>
<feature type="compositionally biased region" description="Polar residues" evidence="1">
    <location>
        <begin position="28"/>
        <end position="39"/>
    </location>
</feature>
<gene>
    <name evidence="2" type="ORF">ARMSODRAFT_1022251</name>
</gene>
<dbReference type="EMBL" id="KZ293445">
    <property type="protein sequence ID" value="PBK65442.1"/>
    <property type="molecule type" value="Genomic_DNA"/>
</dbReference>
<sequence length="215" mass="23769">MTLGSNHNDNKGRPPSPSDWSTFPLWGNQPTVQWGNTSPGTQYGNPQWGVSTPNTGAPFNWGTPGPFYSLNPIAPLPAPPGMFYPPNWHPGGFGYVHPPTYPPVPAMARQDRMAVDDDHTHPQVGQLGLTCQESTSTDTAANIDPDNLDQEAPKTDKGKKKASAQETMHHDEEISQHHTEGRRRDVNDLPIPPKVLDIAHQLHDWDRVHDLEDCL</sequence>
<feature type="region of interest" description="Disordered" evidence="1">
    <location>
        <begin position="125"/>
        <end position="190"/>
    </location>
</feature>